<dbReference type="InterPro" id="IPR011356">
    <property type="entry name" value="Leucine_aapep/pepB"/>
</dbReference>
<dbReference type="AlphaFoldDB" id="Q6KHI1"/>
<keyword evidence="4 10" id="KW-0378">Hydrolase</keyword>
<dbReference type="SUPFAM" id="SSF53187">
    <property type="entry name" value="Zn-dependent exopeptidases"/>
    <property type="match status" value="1"/>
</dbReference>
<dbReference type="PRINTS" id="PR00481">
    <property type="entry name" value="LAMNOPPTDASE"/>
</dbReference>
<dbReference type="GO" id="GO:0005737">
    <property type="term" value="C:cytoplasm"/>
    <property type="evidence" value="ECO:0007669"/>
    <property type="project" value="InterPro"/>
</dbReference>
<evidence type="ECO:0000256" key="6">
    <source>
        <dbReference type="ARBA" id="ARBA00049972"/>
    </source>
</evidence>
<reference evidence="10 11" key="1">
    <citation type="journal article" date="2004" name="Genome Res.">
        <title>The complete genome and proteome of Mycoplasma mobile.</title>
        <authorList>
            <person name="Jaffe J.D."/>
            <person name="Stange-Thomann N."/>
            <person name="Smith C."/>
            <person name="DeCaprio D."/>
            <person name="Fisher S."/>
            <person name="Butler J."/>
            <person name="Calvo S."/>
            <person name="Elkins T."/>
            <person name="FitzGerald M.G."/>
            <person name="Hafez N."/>
            <person name="Kodira C.D."/>
            <person name="Major J."/>
            <person name="Wang S."/>
            <person name="Wilkinson J."/>
            <person name="Nicol R."/>
            <person name="Nusbaum C."/>
            <person name="Birren B."/>
            <person name="Berg H.C."/>
            <person name="Church G.M."/>
        </authorList>
    </citation>
    <scope>NUCLEOTIDE SEQUENCE [LARGE SCALE GENOMIC DNA]</scope>
    <source>
        <strain evidence="11">ATCC 43663 / 163K / NCTC 11711</strain>
    </source>
</reference>
<dbReference type="PANTHER" id="PTHR11963:SF23">
    <property type="entry name" value="CYTOSOL AMINOPEPTIDASE"/>
    <property type="match status" value="1"/>
</dbReference>
<dbReference type="Proteomes" id="UP000009072">
    <property type="component" value="Chromosome"/>
</dbReference>
<keyword evidence="11" id="KW-1185">Reference proteome</keyword>
<dbReference type="GO" id="GO:0006508">
    <property type="term" value="P:proteolysis"/>
    <property type="evidence" value="ECO:0007669"/>
    <property type="project" value="UniProtKB-KW"/>
</dbReference>
<dbReference type="HOGENOM" id="CLU_013734_6_3_14"/>
<proteinExistence type="inferred from homology"/>
<dbReference type="STRING" id="267748.MMOB4630"/>
<dbReference type="GO" id="GO:0030145">
    <property type="term" value="F:manganese ion binding"/>
    <property type="evidence" value="ECO:0007669"/>
    <property type="project" value="InterPro"/>
</dbReference>
<dbReference type="Gene3D" id="3.40.630.10">
    <property type="entry name" value="Zn peptidases"/>
    <property type="match status" value="1"/>
</dbReference>
<dbReference type="RefSeq" id="WP_011264983.1">
    <property type="nucleotide sequence ID" value="NC_006908.1"/>
</dbReference>
<gene>
    <name evidence="10" type="primary">pepA</name>
    <name evidence="10" type="ordered locus">MMOB4630</name>
</gene>
<dbReference type="PANTHER" id="PTHR11963">
    <property type="entry name" value="LEUCINE AMINOPEPTIDASE-RELATED"/>
    <property type="match status" value="1"/>
</dbReference>
<protein>
    <recommendedName>
        <fullName evidence="7">Probable cytosol aminopeptidase</fullName>
    </recommendedName>
    <alternativeName>
        <fullName evidence="8">Leucine aminopeptidase</fullName>
    </alternativeName>
    <alternativeName>
        <fullName evidence="5">Leucyl aminopeptidase</fullName>
    </alternativeName>
</protein>
<dbReference type="GO" id="GO:0070006">
    <property type="term" value="F:metalloaminopeptidase activity"/>
    <property type="evidence" value="ECO:0007669"/>
    <property type="project" value="InterPro"/>
</dbReference>
<dbReference type="InterPro" id="IPR000819">
    <property type="entry name" value="Peptidase_M17_C"/>
</dbReference>
<evidence type="ECO:0000256" key="4">
    <source>
        <dbReference type="ARBA" id="ARBA00022801"/>
    </source>
</evidence>
<dbReference type="KEGG" id="mmo:MMOB4630"/>
<accession>Q6KHI1</accession>
<evidence type="ECO:0000313" key="10">
    <source>
        <dbReference type="EMBL" id="AAT27949.1"/>
    </source>
</evidence>
<dbReference type="OrthoDB" id="9809354at2"/>
<evidence type="ECO:0000256" key="2">
    <source>
        <dbReference type="ARBA" id="ARBA00022438"/>
    </source>
</evidence>
<dbReference type="EMBL" id="AE017308">
    <property type="protein sequence ID" value="AAT27949.1"/>
    <property type="molecule type" value="Genomic_DNA"/>
</dbReference>
<dbReference type="CDD" id="cd00433">
    <property type="entry name" value="Peptidase_M17"/>
    <property type="match status" value="1"/>
</dbReference>
<name>Q6KHI1_MYCM1</name>
<dbReference type="Pfam" id="PF00883">
    <property type="entry name" value="Peptidase_M17"/>
    <property type="match status" value="1"/>
</dbReference>
<dbReference type="PROSITE" id="PS00631">
    <property type="entry name" value="CYTOSOL_AP"/>
    <property type="match status" value="1"/>
</dbReference>
<feature type="domain" description="Cytosol aminopeptidase" evidence="9">
    <location>
        <begin position="312"/>
        <end position="319"/>
    </location>
</feature>
<dbReference type="eggNOG" id="COG0260">
    <property type="taxonomic scope" value="Bacteria"/>
</dbReference>
<organism evidence="10 11">
    <name type="scientific">Mycoplasma mobile (strain ATCC 43663 / 163K / NCTC 11711)</name>
    <name type="common">Mesomycoplasma mobile</name>
    <dbReference type="NCBI Taxonomy" id="267748"/>
    <lineage>
        <taxon>Bacteria</taxon>
        <taxon>Bacillati</taxon>
        <taxon>Mycoplasmatota</taxon>
        <taxon>Mycoplasmoidales</taxon>
        <taxon>Metamycoplasmataceae</taxon>
        <taxon>Mesomycoplasma</taxon>
    </lineage>
</organism>
<evidence type="ECO:0000313" key="11">
    <source>
        <dbReference type="Proteomes" id="UP000009072"/>
    </source>
</evidence>
<sequence length="459" mass="51041">MFKILKSIEKSSFQITGIFKNSEKEYLIAKKYEITEFFNENKAYIYLGNKSKFNKDRAKKAIQAILSYLEKRAAIINFNEMINEEVSLEYLVTKTLDAYIFKFGDLYINKTSKSSKKPDLEVFLEPKNYSQELEKEISKTEILAKAVNYARKYQAMPPNICNSEFLASEIETFTNEHLPNVIVKVLNKTEITNLGMNLLLAVNKGSKYEPRVVVLEYRGNPSSEEKTVIVGKGITFDSGGYSLKPAAAMIGMKYDMSGAIISAAAIHALSQLEAKANFSAVLTITDNRVNGDANLPDAIWKSMNGKTVEVNNTDAEGRLVMADGLTYAIRNLGATKLIDISTLTGAMKYALGNTYTGVWTTKDSDWDKFAKAATIQEENVWRMPLHEDFAEGIRKSEYADLINTDLSGSAGSSSAAMFLKEFTEDKDYIHIDIAGTAESGNKPKGPMVKTLVELALMGK</sequence>
<keyword evidence="2 10" id="KW-0031">Aminopeptidase</keyword>
<keyword evidence="3" id="KW-0645">Protease</keyword>
<evidence type="ECO:0000256" key="8">
    <source>
        <dbReference type="ARBA" id="ARBA00050061"/>
    </source>
</evidence>
<evidence type="ECO:0000256" key="7">
    <source>
        <dbReference type="ARBA" id="ARBA00050021"/>
    </source>
</evidence>
<comment type="similarity">
    <text evidence="1">Belongs to the peptidase M17 family.</text>
</comment>
<comment type="function">
    <text evidence="6">Presumably involved in the processing and regular turnover of intracellular proteins. Catalyzes the removal of unsubstituted N-terminal amino acids from various peptides.</text>
</comment>
<evidence type="ECO:0000256" key="5">
    <source>
        <dbReference type="ARBA" id="ARBA00033172"/>
    </source>
</evidence>
<evidence type="ECO:0000259" key="9">
    <source>
        <dbReference type="PROSITE" id="PS00631"/>
    </source>
</evidence>
<evidence type="ECO:0000256" key="3">
    <source>
        <dbReference type="ARBA" id="ARBA00022670"/>
    </source>
</evidence>
<evidence type="ECO:0000256" key="1">
    <source>
        <dbReference type="ARBA" id="ARBA00009528"/>
    </source>
</evidence>